<evidence type="ECO:0000313" key="3">
    <source>
        <dbReference type="Proteomes" id="UP000287166"/>
    </source>
</evidence>
<dbReference type="InterPro" id="IPR000210">
    <property type="entry name" value="BTB/POZ_dom"/>
</dbReference>
<dbReference type="EMBL" id="BFAD01000015">
    <property type="protein sequence ID" value="GBE89315.1"/>
    <property type="molecule type" value="Genomic_DNA"/>
</dbReference>
<dbReference type="OrthoDB" id="3027208at2759"/>
<proteinExistence type="predicted"/>
<dbReference type="SMART" id="SM00225">
    <property type="entry name" value="BTB"/>
    <property type="match status" value="1"/>
</dbReference>
<gene>
    <name evidence="2" type="ORF">SCP_1503230</name>
</gene>
<reference evidence="2 3" key="1">
    <citation type="journal article" date="2018" name="Sci. Rep.">
        <title>Genome sequence of the cauliflower mushroom Sparassis crispa (Hanabiratake) and its association with beneficial usage.</title>
        <authorList>
            <person name="Kiyama R."/>
            <person name="Furutani Y."/>
            <person name="Kawaguchi K."/>
            <person name="Nakanishi T."/>
        </authorList>
    </citation>
    <scope>NUCLEOTIDE SEQUENCE [LARGE SCALE GENOMIC DNA]</scope>
</reference>
<accession>A0A401H4E8</accession>
<keyword evidence="3" id="KW-1185">Reference proteome</keyword>
<dbReference type="SUPFAM" id="SSF54695">
    <property type="entry name" value="POZ domain"/>
    <property type="match status" value="1"/>
</dbReference>
<evidence type="ECO:0000259" key="1">
    <source>
        <dbReference type="PROSITE" id="PS50097"/>
    </source>
</evidence>
<dbReference type="Gene3D" id="3.30.710.10">
    <property type="entry name" value="Potassium Channel Kv1.1, Chain A"/>
    <property type="match status" value="1"/>
</dbReference>
<dbReference type="GeneID" id="38786232"/>
<name>A0A401H4E8_9APHY</name>
<evidence type="ECO:0000313" key="2">
    <source>
        <dbReference type="EMBL" id="GBE89315.1"/>
    </source>
</evidence>
<dbReference type="RefSeq" id="XP_027620228.1">
    <property type="nucleotide sequence ID" value="XM_027764427.1"/>
</dbReference>
<protein>
    <recommendedName>
        <fullName evidence="1">BTB domain-containing protein</fullName>
    </recommendedName>
</protein>
<dbReference type="InterPro" id="IPR011333">
    <property type="entry name" value="SKP1/BTB/POZ_sf"/>
</dbReference>
<feature type="domain" description="BTB" evidence="1">
    <location>
        <begin position="37"/>
        <end position="108"/>
    </location>
</feature>
<dbReference type="Proteomes" id="UP000287166">
    <property type="component" value="Unassembled WGS sequence"/>
</dbReference>
<dbReference type="AlphaFoldDB" id="A0A401H4E8"/>
<dbReference type="CDD" id="cd18186">
    <property type="entry name" value="BTB_POZ_ZBTB_KLHL-like"/>
    <property type="match status" value="1"/>
</dbReference>
<organism evidence="2 3">
    <name type="scientific">Sparassis crispa</name>
    <dbReference type="NCBI Taxonomy" id="139825"/>
    <lineage>
        <taxon>Eukaryota</taxon>
        <taxon>Fungi</taxon>
        <taxon>Dikarya</taxon>
        <taxon>Basidiomycota</taxon>
        <taxon>Agaricomycotina</taxon>
        <taxon>Agaricomycetes</taxon>
        <taxon>Polyporales</taxon>
        <taxon>Sparassidaceae</taxon>
        <taxon>Sparassis</taxon>
    </lineage>
</organism>
<dbReference type="InParanoid" id="A0A401H4E8"/>
<sequence length="348" mass="39032">MSENISSSRCSLTDMHEHSACEAGEPRHDTRFWFVDGSVILIAQGTAFRVHQTVLSRHSEIFRDLFSVPQPAEQERLSGCPVVHLSDSPTDLQHLLHVLYDCGLSYYKLTPGRFNFAEVAAVVRMAHKYRLDELLQDGISLVKTIFTNNFENWTTLRWREEFLIRSPSLSMQVSDAVIAVNVIRLISIPSMLPTALYLCCFLSPTELIRGRACPDGSTVKLSSEDLEKCLTATPFLHCGNDRRRLSLISRAGPRCSKLSECIAGLPQWLESEIESSVDPCPAVLESLDHAIDVLAITDTICEDCVEFAKSRDLERRHEWWNQLPSLLGLGTWSDLNDSIGAPNISKTD</sequence>
<dbReference type="Pfam" id="PF00651">
    <property type="entry name" value="BTB"/>
    <property type="match status" value="1"/>
</dbReference>
<comment type="caution">
    <text evidence="2">The sequence shown here is derived from an EMBL/GenBank/DDBJ whole genome shotgun (WGS) entry which is preliminary data.</text>
</comment>
<dbReference type="PROSITE" id="PS50097">
    <property type="entry name" value="BTB"/>
    <property type="match status" value="1"/>
</dbReference>